<dbReference type="InterPro" id="IPR050287">
    <property type="entry name" value="MTA/SAH_deaminase"/>
</dbReference>
<dbReference type="RefSeq" id="WP_266281612.1">
    <property type="nucleotide sequence ID" value="NZ_JAPKNF010000001.1"/>
</dbReference>
<keyword evidence="5" id="KW-1185">Reference proteome</keyword>
<evidence type="ECO:0000256" key="1">
    <source>
        <dbReference type="ARBA" id="ARBA00006745"/>
    </source>
</evidence>
<comment type="caution">
    <text evidence="4">The sequence shown here is derived from an EMBL/GenBank/DDBJ whole genome shotgun (WGS) entry which is preliminary data.</text>
</comment>
<dbReference type="EMBL" id="JAUSWJ010000001">
    <property type="protein sequence ID" value="MDQ0514935.1"/>
    <property type="molecule type" value="Genomic_DNA"/>
</dbReference>
<dbReference type="Proteomes" id="UP001223743">
    <property type="component" value="Unassembled WGS sequence"/>
</dbReference>
<dbReference type="SUPFAM" id="SSF51556">
    <property type="entry name" value="Metallo-dependent hydrolases"/>
    <property type="match status" value="1"/>
</dbReference>
<evidence type="ECO:0000259" key="3">
    <source>
        <dbReference type="Pfam" id="PF01979"/>
    </source>
</evidence>
<dbReference type="PANTHER" id="PTHR43794">
    <property type="entry name" value="AMINOHYDROLASE SSNA-RELATED"/>
    <property type="match status" value="1"/>
</dbReference>
<comment type="similarity">
    <text evidence="1">Belongs to the metallo-dependent hydrolases superfamily. ATZ/TRZ family.</text>
</comment>
<dbReference type="SUPFAM" id="SSF51338">
    <property type="entry name" value="Composite domain of metallo-dependent hydrolases"/>
    <property type="match status" value="1"/>
</dbReference>
<sequence>MSSFSIIRGGRLLDAAGRTAPFKDILVKDGAILEVGEPGLAAPPEAEVVDASRHLMHPGLVNSHTHGSGALTRGYLDRWNLEMLLMAAPRRFGNQSAEIKYLNTYLGAVEMALKGCTVAYDLTFGVPVATTEELIAMGQAYRDAGIRAVMAPMLSDISFYRAIPGLVESLPAELQRLSVIDAADATDEVLRLMGEALAAWPHDRDHVKLGVAPTIPTHCSDALMRGSDRLVRDYDTVMQSHVGESKVQVLAAKEFWGKSMVAHIDELGLIGPHFSVAHGVWLDDDDMRRLADRGASVSHNAGSNMRLGAGIADSRRMLELGVNLGIGTDGATSSDNQNMYEAMRAAQQVSCVRQPDHRLWLSAPEVIAAATTGGARLTGFGHVGSIEPGKRADIVFLTLDHPNWMPVNDPSNQLVLVEDATAVRHVMVDGRFIVRDGRHLASDMAALAGKAEAARETIASLNQADMAVAERLEEAVTSFCRSLSAKPYSVERYAAFPCRCETPEAGFAATPA</sequence>
<dbReference type="Gene3D" id="2.30.40.10">
    <property type="entry name" value="Urease, subunit C, domain 1"/>
    <property type="match status" value="1"/>
</dbReference>
<proteinExistence type="inferred from homology"/>
<evidence type="ECO:0000313" key="5">
    <source>
        <dbReference type="Proteomes" id="UP001223743"/>
    </source>
</evidence>
<keyword evidence="2 4" id="KW-0378">Hydrolase</keyword>
<accession>A0ABU0M261</accession>
<dbReference type="EC" id="3.5.4.3" evidence="4"/>
<reference evidence="4 5" key="1">
    <citation type="submission" date="2023-07" db="EMBL/GenBank/DDBJ databases">
        <title>Genomic Encyclopedia of Type Strains, Phase IV (KMG-IV): sequencing the most valuable type-strain genomes for metagenomic binning, comparative biology and taxonomic classification.</title>
        <authorList>
            <person name="Goeker M."/>
        </authorList>
    </citation>
    <scope>NUCLEOTIDE SEQUENCE [LARGE SCALE GENOMIC DNA]</scope>
    <source>
        <strain evidence="4 5">B1-1</strain>
    </source>
</reference>
<evidence type="ECO:0000256" key="2">
    <source>
        <dbReference type="ARBA" id="ARBA00022801"/>
    </source>
</evidence>
<organism evidence="4 5">
    <name type="scientific">Kaistia geumhonensis</name>
    <dbReference type="NCBI Taxonomy" id="410839"/>
    <lineage>
        <taxon>Bacteria</taxon>
        <taxon>Pseudomonadati</taxon>
        <taxon>Pseudomonadota</taxon>
        <taxon>Alphaproteobacteria</taxon>
        <taxon>Hyphomicrobiales</taxon>
        <taxon>Kaistiaceae</taxon>
        <taxon>Kaistia</taxon>
    </lineage>
</organism>
<dbReference type="Gene3D" id="3.20.20.140">
    <property type="entry name" value="Metal-dependent hydrolases"/>
    <property type="match status" value="1"/>
</dbReference>
<evidence type="ECO:0000313" key="4">
    <source>
        <dbReference type="EMBL" id="MDQ0514935.1"/>
    </source>
</evidence>
<dbReference type="InterPro" id="IPR032466">
    <property type="entry name" value="Metal_Hydrolase"/>
</dbReference>
<dbReference type="PANTHER" id="PTHR43794:SF11">
    <property type="entry name" value="AMIDOHYDROLASE-RELATED DOMAIN-CONTAINING PROTEIN"/>
    <property type="match status" value="1"/>
</dbReference>
<feature type="domain" description="Amidohydrolase-related" evidence="3">
    <location>
        <begin position="56"/>
        <end position="432"/>
    </location>
</feature>
<name>A0ABU0M261_9HYPH</name>
<dbReference type="InterPro" id="IPR006680">
    <property type="entry name" value="Amidohydro-rel"/>
</dbReference>
<gene>
    <name evidence="4" type="ORF">QO015_000548</name>
</gene>
<dbReference type="GO" id="GO:0008892">
    <property type="term" value="F:guanine deaminase activity"/>
    <property type="evidence" value="ECO:0007669"/>
    <property type="project" value="UniProtKB-EC"/>
</dbReference>
<dbReference type="Pfam" id="PF01979">
    <property type="entry name" value="Amidohydro_1"/>
    <property type="match status" value="1"/>
</dbReference>
<protein>
    <submittedName>
        <fullName evidence="4">Guanine deaminase</fullName>
        <ecNumber evidence="4">3.5.4.3</ecNumber>
    </submittedName>
</protein>
<dbReference type="InterPro" id="IPR011059">
    <property type="entry name" value="Metal-dep_hydrolase_composite"/>
</dbReference>